<keyword evidence="7" id="KW-0325">Glycoprotein</keyword>
<keyword evidence="3" id="KW-0336">GPI-anchor</keyword>
<evidence type="ECO:0000256" key="5">
    <source>
        <dbReference type="ARBA" id="ARBA00023136"/>
    </source>
</evidence>
<evidence type="ECO:0000256" key="2">
    <source>
        <dbReference type="ARBA" id="ARBA00022475"/>
    </source>
</evidence>
<keyword evidence="3" id="KW-0449">Lipoprotein</keyword>
<reference evidence="10 11" key="1">
    <citation type="journal article" date="2017" name="Nature">
        <title>The Apostasia genome and the evolution of orchids.</title>
        <authorList>
            <person name="Zhang G.Q."/>
            <person name="Liu K.W."/>
            <person name="Li Z."/>
            <person name="Lohaus R."/>
            <person name="Hsiao Y.Y."/>
            <person name="Niu S.C."/>
            <person name="Wang J.Y."/>
            <person name="Lin Y.C."/>
            <person name="Xu Q."/>
            <person name="Chen L.J."/>
            <person name="Yoshida K."/>
            <person name="Fujiwara S."/>
            <person name="Wang Z.W."/>
            <person name="Zhang Y.Q."/>
            <person name="Mitsuda N."/>
            <person name="Wang M."/>
            <person name="Liu G.H."/>
            <person name="Pecoraro L."/>
            <person name="Huang H.X."/>
            <person name="Xiao X.J."/>
            <person name="Lin M."/>
            <person name="Wu X.Y."/>
            <person name="Wu W.L."/>
            <person name="Chen Y.Y."/>
            <person name="Chang S.B."/>
            <person name="Sakamoto S."/>
            <person name="Ohme-Takagi M."/>
            <person name="Yagi M."/>
            <person name="Zeng S.J."/>
            <person name="Shen C.Y."/>
            <person name="Yeh C.M."/>
            <person name="Luo Y.B."/>
            <person name="Tsai W.C."/>
            <person name="Van de Peer Y."/>
            <person name="Liu Z.J."/>
        </authorList>
    </citation>
    <scope>NUCLEOTIDE SEQUENCE [LARGE SCALE GENOMIC DNA]</scope>
    <source>
        <strain evidence="11">cv. Shenzhen</strain>
        <tissue evidence="10">Stem</tissue>
    </source>
</reference>
<keyword evidence="10" id="KW-0808">Transferase</keyword>
<feature type="domain" description="X8" evidence="9">
    <location>
        <begin position="26"/>
        <end position="110"/>
    </location>
</feature>
<dbReference type="Proteomes" id="UP000236161">
    <property type="component" value="Unassembled WGS sequence"/>
</dbReference>
<evidence type="ECO:0000256" key="1">
    <source>
        <dbReference type="ARBA" id="ARBA00004609"/>
    </source>
</evidence>
<proteinExistence type="predicted"/>
<dbReference type="PANTHER" id="PTHR31044:SF25">
    <property type="entry name" value="PLASMODESMATA CALLOSE-BINDING PROTEIN 3"/>
    <property type="match status" value="1"/>
</dbReference>
<dbReference type="AlphaFoldDB" id="A0A2I0A2I6"/>
<keyword evidence="4" id="KW-0732">Signal</keyword>
<keyword evidence="11" id="KW-1185">Reference proteome</keyword>
<protein>
    <submittedName>
        <fullName evidence="10">Glucan endo-1,3-beta-glucosidase-like protein 3</fullName>
        <ecNumber evidence="10">2.7.13.3</ecNumber>
    </submittedName>
</protein>
<dbReference type="GO" id="GO:0004673">
    <property type="term" value="F:protein histidine kinase activity"/>
    <property type="evidence" value="ECO:0007669"/>
    <property type="project" value="UniProtKB-EC"/>
</dbReference>
<organism evidence="10 11">
    <name type="scientific">Apostasia shenzhenica</name>
    <dbReference type="NCBI Taxonomy" id="1088818"/>
    <lineage>
        <taxon>Eukaryota</taxon>
        <taxon>Viridiplantae</taxon>
        <taxon>Streptophyta</taxon>
        <taxon>Embryophyta</taxon>
        <taxon>Tracheophyta</taxon>
        <taxon>Spermatophyta</taxon>
        <taxon>Magnoliopsida</taxon>
        <taxon>Liliopsida</taxon>
        <taxon>Asparagales</taxon>
        <taxon>Orchidaceae</taxon>
        <taxon>Apostasioideae</taxon>
        <taxon>Apostasia</taxon>
    </lineage>
</organism>
<evidence type="ECO:0000256" key="3">
    <source>
        <dbReference type="ARBA" id="ARBA00022622"/>
    </source>
</evidence>
<feature type="region of interest" description="Disordered" evidence="8">
    <location>
        <begin position="121"/>
        <end position="177"/>
    </location>
</feature>
<evidence type="ECO:0000256" key="6">
    <source>
        <dbReference type="ARBA" id="ARBA00023157"/>
    </source>
</evidence>
<dbReference type="InterPro" id="IPR012946">
    <property type="entry name" value="X8"/>
</dbReference>
<evidence type="ECO:0000256" key="4">
    <source>
        <dbReference type="ARBA" id="ARBA00022729"/>
    </source>
</evidence>
<evidence type="ECO:0000259" key="9">
    <source>
        <dbReference type="SMART" id="SM00768"/>
    </source>
</evidence>
<evidence type="ECO:0000313" key="10">
    <source>
        <dbReference type="EMBL" id="PKA49744.1"/>
    </source>
</evidence>
<sequence>MLECNKRLLNSSVFFIFPLHSLEDAAWCVCRTDVSNQALQKTLDYACGDGADCSPILQSGACYNPNTVLAHCSYAANSYYQRKAQAQGACDFSGSAMVTQNDPSNSGCSYPATLSAAGTSGTGIGTAAPNSSSSSSSTPTAGGSLTPTGTGAGTGIVGGLGPSGNTASIDGSGGGLKRSPPAISPILTILFTVWLRL</sequence>
<evidence type="ECO:0000256" key="8">
    <source>
        <dbReference type="SAM" id="MobiDB-lite"/>
    </source>
</evidence>
<gene>
    <name evidence="10" type="ORF">AXF42_Ash004285</name>
</gene>
<keyword evidence="6" id="KW-1015">Disulfide bond</keyword>
<keyword evidence="2" id="KW-1003">Cell membrane</keyword>
<dbReference type="PANTHER" id="PTHR31044">
    <property type="entry name" value="BETA-1,3 GLUCANASE"/>
    <property type="match status" value="1"/>
</dbReference>
<comment type="subcellular location">
    <subcellularLocation>
        <location evidence="1">Cell membrane</location>
        <topology evidence="1">Lipid-anchor</topology>
        <topology evidence="1">GPI-anchor</topology>
    </subcellularLocation>
</comment>
<dbReference type="GO" id="GO:0098552">
    <property type="term" value="C:side of membrane"/>
    <property type="evidence" value="ECO:0007669"/>
    <property type="project" value="UniProtKB-KW"/>
</dbReference>
<dbReference type="GO" id="GO:0005886">
    <property type="term" value="C:plasma membrane"/>
    <property type="evidence" value="ECO:0007669"/>
    <property type="project" value="UniProtKB-SubCell"/>
</dbReference>
<dbReference type="InterPro" id="IPR044788">
    <property type="entry name" value="X8_dom_prot"/>
</dbReference>
<feature type="compositionally biased region" description="Low complexity" evidence="8">
    <location>
        <begin position="121"/>
        <end position="149"/>
    </location>
</feature>
<evidence type="ECO:0000256" key="7">
    <source>
        <dbReference type="ARBA" id="ARBA00023180"/>
    </source>
</evidence>
<dbReference type="FunFam" id="1.20.58.1040:FF:000001">
    <property type="entry name" value="Glucan endo-1,3-beta-glucosidase 4"/>
    <property type="match status" value="1"/>
</dbReference>
<evidence type="ECO:0000313" key="11">
    <source>
        <dbReference type="Proteomes" id="UP000236161"/>
    </source>
</evidence>
<dbReference type="GO" id="GO:0009506">
    <property type="term" value="C:plasmodesma"/>
    <property type="evidence" value="ECO:0007669"/>
    <property type="project" value="UniProtKB-ARBA"/>
</dbReference>
<dbReference type="SMART" id="SM00768">
    <property type="entry name" value="X8"/>
    <property type="match status" value="1"/>
</dbReference>
<accession>A0A2I0A2I6</accession>
<dbReference type="Pfam" id="PF07983">
    <property type="entry name" value="X8"/>
    <property type="match status" value="1"/>
</dbReference>
<dbReference type="EMBL" id="KZ452037">
    <property type="protein sequence ID" value="PKA49744.1"/>
    <property type="molecule type" value="Genomic_DNA"/>
</dbReference>
<dbReference type="EC" id="2.7.13.3" evidence="10"/>
<name>A0A2I0A2I6_9ASPA</name>
<feature type="compositionally biased region" description="Gly residues" evidence="8">
    <location>
        <begin position="150"/>
        <end position="162"/>
    </location>
</feature>
<dbReference type="Gene3D" id="1.20.58.1040">
    <property type="match status" value="1"/>
</dbReference>
<dbReference type="OrthoDB" id="1930814at2759"/>
<keyword evidence="5" id="KW-0472">Membrane</keyword>